<dbReference type="EMBL" id="DVOF01000232">
    <property type="protein sequence ID" value="HIV03435.1"/>
    <property type="molecule type" value="Genomic_DNA"/>
</dbReference>
<sequence>MKRILSTVLCLLMLLTGMSIPASADAGMSGGIAGLETYLQSSAPLSDDGYLGIPVDIYTYHNGATTNQTPVILYVINTNTERIGTDSDFDIVHELLAEKGYIVVVLDYGNNEKSVSPGLDWSIQGIRTKIDSYGMYLGGAAYKKSCAYVVPSGYNVTLDEYYWSIDKHGADGVLDMIVNVWNNDFKAVYGDETIHYSDGTAKKVREVTAASIYDCVKKDGTPLDMDLRMDIIYPTKPAEKVPVYSVASSAESRVATWTSAMRPHLTGFLFSGYAGVIFDYAYVPMARDDHYGYFDGNTLPESVTGDNYTYSVHVYSGIKSDTAAIRKIRYLADYEGDTYHFDVDKIGVYGNSKGGLCTRLGAQNPETLAETRYFEGHHGETRYENGDIEDDGVGIIDGGEEQPWLTYSDGTPIPSNVQFVYANCGGGAETIREGHAPTYATGSMLDGSYYGFYPEVVNNCRIYDVPLLNFSCPELGHALGYGTDKDYGIDVYDALFDFAGYWLKGDSAQCEYIDITGGTENVPTDTDITLKFTGAIPEEEIKKVTVQNDVTGEYAGYTLTPSYGNTTWTLHVSGLLGGYAYTVHVPEDITAENGKPLKEAKSLGFVTVHEQKEAASRVAGASGMTLAKTESTDDGVYFVFDNADCSASTTTYLSFDVENDAANRVLVYAIDELDESNIENSTQGALLGEIALTGAGSYRLDITGHIKSLGAQKPAFVLRAANRTETKVISDYHFESESAVSGSLAGVSLGKFVKAAVSAEQNHTAGGSQSIKFDYMTKNDNAYFAWLPFDVVASFPNLIKGSALDATDLGRKFHISMSVYDTTSREVKAELTKTSGAFGAPDTIDWHATRCNIITEPGAWRTYSLDYRIDNPIYWSSLDKRTLSITAEPTGQTDNYHPMYLDDVTVTEEITAVTLSSAPSLVLHPAATVEQTPLHASYVESGPRSGESFAGSETLLVNGSCPSVSIGSYKKVYARFPLDGFSGMQDTEVTIDITNDHDGELYVYGVADPVQAAAWSAGTIHSMNAPANDRFGFGADVSGVYGGAPIAVIHVSGIGSHTIDITEYASYIQDLGGAYATLIFAMNSESDGQTVKLTESFENGSVPFAIQQGGDIISHGISPNEDHTTGTGSSYMMNTAFGYDRLKFDLLDCASLSSSDIGKRFTVTYWLKSDKTGSFFNSLLFRRGANENLQTKVQQYTTANEWQQFTYSFTLTEDEIPDNATADNISSWINFNLDGMGARADGGTEIVCAYIDDITVTGSVVGDVTFEIAPGYESTAAPVYEKTIDFDNLTEWRVGSSVSADEVNGSYDMTVSDLSDLSTISLADSAVTADHTTGTGKSLRLSMSNLNRYAKYRFFNLFDHNLTEEDIGRTFTVSFWAKRENVEGNAAFYAGLSSATGSYAGNTFFTSGLNPDLNTINAGDGEWKQFSYTITVEEDMLASSAGEYQNPALFTLRAYEWNNTFDMYIDDLTVTETTEAKTPYRYSCDWEGGQAVSGTSGEGAVNPGGFNWTANLTVSPEENHTAGEGTGKSLKFAVDGNGYRIFLNQITGTGALTAADIGKNYRAGFWMKADKAGTFQLSMTNTALAAANQPPTYPNEKIQTYTVPEADVGLWKKYTYDFTVTPEMVAAGANQLLLRPDSGTNGYNAANPATLYIDDITSAERIEGATVGLGCDQSAVVSNRALDGTEALTVSRSGMPAYVRKAYLHYAGSDNQYAQKAELTIHVTDAGAQTLNVYGITGFDYPNTLTYDTAPGSNADESMDANAVYGGKPLAQIQLDGPGSYTVDVTGYIRDNAPNDNIFAFTSDASGGTAYTNLDFETFGFAEGVDYSAFGGYAGTVGPSGGAARVNGITSAGEGIKILNLFGSGNASCKAGETYTVSADVTPYGADGEYDIVLGLCAPDADVASSAASAHETIAAGVTKRVSFTFTASGQEAADGLCALAVYAASAAPEDGLSIDNVSVSSNNPIQLAADATLQIDKPQQPEAAQMCDLYVSALGSGTILYSTGTGNQEELSTGAVRQAALGSEISLMARPLDGAKFLYWVQTDTGRIVSETASYTFAIGSDTDLTAIFTDNSGGKLVIFKNGRSRQIVSGTHTSGRALVPAAPYVMGYEFTGWLKDGAVQAIQEGDTVEVTDHTVFTAAYTQSAEQYHVIVENGSGSGAYRYNDPVMAVASAPEDGKKFSHWEREGKTVSYDETYRFYVTGNMTITAIYTDAAAAVEIRPILVMSTPVILAEENKIAFFAERDLPEEYTLIETGILLGQDADLMLGAPNTTKTVSITGANQGQLTVRKADVVPGEIWYGRAYMVYRDGGTVKTVYSDVVSGVLQ</sequence>
<reference evidence="3" key="1">
    <citation type="submission" date="2020-10" db="EMBL/GenBank/DDBJ databases">
        <authorList>
            <person name="Gilroy R."/>
        </authorList>
    </citation>
    <scope>NUCLEOTIDE SEQUENCE</scope>
    <source>
        <strain evidence="3">4920</strain>
    </source>
</reference>
<feature type="chain" id="PRO_5039264379" description="Bacterial repeat domain-containing protein" evidence="1">
    <location>
        <begin position="25"/>
        <end position="2326"/>
    </location>
</feature>
<keyword evidence="1" id="KW-0732">Signal</keyword>
<name>A0A9D1NI00_9FIRM</name>
<feature type="domain" description="Bacterial repeat" evidence="2">
    <location>
        <begin position="2019"/>
        <end position="2073"/>
    </location>
</feature>
<feature type="domain" description="Bacterial repeat" evidence="2">
    <location>
        <begin position="2156"/>
        <end position="2213"/>
    </location>
</feature>
<dbReference type="InterPro" id="IPR044060">
    <property type="entry name" value="Bacterial_rp_domain"/>
</dbReference>
<evidence type="ECO:0000259" key="2">
    <source>
        <dbReference type="Pfam" id="PF18998"/>
    </source>
</evidence>
<reference evidence="3" key="2">
    <citation type="journal article" date="2021" name="PeerJ">
        <title>Extensive microbial diversity within the chicken gut microbiome revealed by metagenomics and culture.</title>
        <authorList>
            <person name="Gilroy R."/>
            <person name="Ravi A."/>
            <person name="Getino M."/>
            <person name="Pursley I."/>
            <person name="Horton D.L."/>
            <person name="Alikhan N.F."/>
            <person name="Baker D."/>
            <person name="Gharbi K."/>
            <person name="Hall N."/>
            <person name="Watson M."/>
            <person name="Adriaenssens E.M."/>
            <person name="Foster-Nyarko E."/>
            <person name="Jarju S."/>
            <person name="Secka A."/>
            <person name="Antonio M."/>
            <person name="Oren A."/>
            <person name="Chaudhuri R.R."/>
            <person name="La Ragione R."/>
            <person name="Hildebrand F."/>
            <person name="Pallen M.J."/>
        </authorList>
    </citation>
    <scope>NUCLEOTIDE SEQUENCE</scope>
    <source>
        <strain evidence="3">4920</strain>
    </source>
</reference>
<proteinExistence type="predicted"/>
<accession>A0A9D1NI00</accession>
<feature type="signal peptide" evidence="1">
    <location>
        <begin position="1"/>
        <end position="24"/>
    </location>
</feature>
<evidence type="ECO:0000313" key="3">
    <source>
        <dbReference type="EMBL" id="HIV03435.1"/>
    </source>
</evidence>
<protein>
    <recommendedName>
        <fullName evidence="2">Bacterial repeat domain-containing protein</fullName>
    </recommendedName>
</protein>
<organism evidence="3 4">
    <name type="scientific">Candidatus Aphodoplasma excrementigallinarum</name>
    <dbReference type="NCBI Taxonomy" id="2840673"/>
    <lineage>
        <taxon>Bacteria</taxon>
        <taxon>Bacillati</taxon>
        <taxon>Bacillota</taxon>
        <taxon>Clostridia</taxon>
        <taxon>Eubacteriales</taxon>
        <taxon>Candidatus Aphodoplasma</taxon>
    </lineage>
</organism>
<dbReference type="Pfam" id="PF18998">
    <property type="entry name" value="Flg_new_2"/>
    <property type="match status" value="2"/>
</dbReference>
<evidence type="ECO:0000256" key="1">
    <source>
        <dbReference type="SAM" id="SignalP"/>
    </source>
</evidence>
<dbReference type="Proteomes" id="UP000886743">
    <property type="component" value="Unassembled WGS sequence"/>
</dbReference>
<dbReference type="Gene3D" id="2.60.120.260">
    <property type="entry name" value="Galactose-binding domain-like"/>
    <property type="match status" value="4"/>
</dbReference>
<comment type="caution">
    <text evidence="3">The sequence shown here is derived from an EMBL/GenBank/DDBJ whole genome shotgun (WGS) entry which is preliminary data.</text>
</comment>
<evidence type="ECO:0000313" key="4">
    <source>
        <dbReference type="Proteomes" id="UP000886743"/>
    </source>
</evidence>
<gene>
    <name evidence="3" type="ORF">IAC74_07650</name>
</gene>